<gene>
    <name evidence="3" type="ORF">PCAL00307_LOCUS13284</name>
</gene>
<feature type="domain" description="Xrn1 N-terminal" evidence="2">
    <location>
        <begin position="54"/>
        <end position="206"/>
    </location>
</feature>
<dbReference type="PANTHER" id="PTHR12341:SF7">
    <property type="entry name" value="5'-3' EXORIBONUCLEASE 1"/>
    <property type="match status" value="1"/>
</dbReference>
<dbReference type="Pfam" id="PF03159">
    <property type="entry name" value="XRN_N"/>
    <property type="match status" value="1"/>
</dbReference>
<dbReference type="InterPro" id="IPR004859">
    <property type="entry name" value="Xrn1_N"/>
</dbReference>
<protein>
    <recommendedName>
        <fullName evidence="2">Xrn1 N-terminal domain-containing protein</fullName>
    </recommendedName>
</protein>
<organism evidence="3">
    <name type="scientific">Pelagomonas calceolata</name>
    <dbReference type="NCBI Taxonomy" id="35677"/>
    <lineage>
        <taxon>Eukaryota</taxon>
        <taxon>Sar</taxon>
        <taxon>Stramenopiles</taxon>
        <taxon>Ochrophyta</taxon>
        <taxon>Pelagophyceae</taxon>
        <taxon>Pelagomonadales</taxon>
        <taxon>Pelagomonadaceae</taxon>
        <taxon>Pelagomonas</taxon>
    </lineage>
</organism>
<evidence type="ECO:0000256" key="1">
    <source>
        <dbReference type="ARBA" id="ARBA00038299"/>
    </source>
</evidence>
<dbReference type="GO" id="GO:0003723">
    <property type="term" value="F:RNA binding"/>
    <property type="evidence" value="ECO:0007669"/>
    <property type="project" value="TreeGrafter"/>
</dbReference>
<dbReference type="InterPro" id="IPR027073">
    <property type="entry name" value="5_3_exoribonuclease"/>
</dbReference>
<evidence type="ECO:0000313" key="3">
    <source>
        <dbReference type="EMBL" id="CAE0697848.1"/>
    </source>
</evidence>
<dbReference type="EMBL" id="HBIW01015397">
    <property type="protein sequence ID" value="CAE0697848.1"/>
    <property type="molecule type" value="Transcribed_RNA"/>
</dbReference>
<evidence type="ECO:0000259" key="2">
    <source>
        <dbReference type="Pfam" id="PF03159"/>
    </source>
</evidence>
<reference evidence="3" key="1">
    <citation type="submission" date="2021-01" db="EMBL/GenBank/DDBJ databases">
        <authorList>
            <person name="Corre E."/>
            <person name="Pelletier E."/>
            <person name="Niang G."/>
            <person name="Scheremetjew M."/>
            <person name="Finn R."/>
            <person name="Kale V."/>
            <person name="Holt S."/>
            <person name="Cochrane G."/>
            <person name="Meng A."/>
            <person name="Brown T."/>
            <person name="Cohen L."/>
        </authorList>
    </citation>
    <scope>NUCLEOTIDE SEQUENCE</scope>
    <source>
        <strain evidence="3">CCMP1756</strain>
    </source>
</reference>
<dbReference type="GO" id="GO:0005634">
    <property type="term" value="C:nucleus"/>
    <property type="evidence" value="ECO:0007669"/>
    <property type="project" value="TreeGrafter"/>
</dbReference>
<proteinExistence type="inferred from homology"/>
<dbReference type="AlphaFoldDB" id="A0A7S3ZYV7"/>
<dbReference type="CDD" id="cd18673">
    <property type="entry name" value="PIN_XRN1-2-like"/>
    <property type="match status" value="1"/>
</dbReference>
<sequence>MAWRFHGIDALNLDGIDTITHSSISPQAAAAKEAAQRLDLIKSSARARARAREMGVPRFYRWLSERYPKINSVIKDQALLPVFDNLYLDMNGIIHACSHPEGATSTPSERDMLLSIFAYVDRIVKHIVRPQKVLFIAVDGVAPRAKLNQQRSRRFAAAKESARSQGDEDGGFDRNCITPGTAFMARIGDKLRGYIRWKMGQDAAWCRPVQENKSKNTISNCFCSMAWIDGGLSPTGLDSESCTVVQMYQAKVSIK</sequence>
<accession>A0A7S3ZYV7</accession>
<dbReference type="PANTHER" id="PTHR12341">
    <property type="entry name" value="5'-&gt;3' EXORIBONUCLEASE"/>
    <property type="match status" value="1"/>
</dbReference>
<name>A0A7S3ZYV7_9STRA</name>
<dbReference type="GO" id="GO:0004534">
    <property type="term" value="F:5'-3' RNA exonuclease activity"/>
    <property type="evidence" value="ECO:0007669"/>
    <property type="project" value="TreeGrafter"/>
</dbReference>
<dbReference type="Gene3D" id="3.40.50.12390">
    <property type="match status" value="1"/>
</dbReference>
<dbReference type="GO" id="GO:0000956">
    <property type="term" value="P:nuclear-transcribed mRNA catabolic process"/>
    <property type="evidence" value="ECO:0007669"/>
    <property type="project" value="TreeGrafter"/>
</dbReference>
<comment type="similarity">
    <text evidence="1">Belongs to the 5'-3' exonuclease family.</text>
</comment>